<evidence type="ECO:0000256" key="2">
    <source>
        <dbReference type="PROSITE-ProRule" id="PRU00497"/>
    </source>
</evidence>
<dbReference type="PANTHER" id="PTHR12236:SF86">
    <property type="entry name" value="CCP84AC-RELATED"/>
    <property type="match status" value="1"/>
</dbReference>
<dbReference type="GO" id="GO:0031012">
    <property type="term" value="C:extracellular matrix"/>
    <property type="evidence" value="ECO:0007669"/>
    <property type="project" value="TreeGrafter"/>
</dbReference>
<dbReference type="Pfam" id="PF00379">
    <property type="entry name" value="Chitin_bind_4"/>
    <property type="match status" value="1"/>
</dbReference>
<feature type="signal peptide" evidence="3">
    <location>
        <begin position="1"/>
        <end position="17"/>
    </location>
</feature>
<accession>A0A0M3QYC3</accession>
<feature type="non-terminal residue" evidence="4">
    <location>
        <position position="1"/>
    </location>
</feature>
<evidence type="ECO:0000313" key="4">
    <source>
        <dbReference type="EMBL" id="ALC47369.1"/>
    </source>
</evidence>
<feature type="chain" id="PRO_5005788120" evidence="3">
    <location>
        <begin position="18"/>
        <end position="182"/>
    </location>
</feature>
<keyword evidence="5" id="KW-1185">Reference proteome</keyword>
<proteinExistence type="predicted"/>
<dbReference type="OrthoDB" id="7394989at2759"/>
<organism evidence="4 5">
    <name type="scientific">Drosophila busckii</name>
    <name type="common">Fruit fly</name>
    <dbReference type="NCBI Taxonomy" id="30019"/>
    <lineage>
        <taxon>Eukaryota</taxon>
        <taxon>Metazoa</taxon>
        <taxon>Ecdysozoa</taxon>
        <taxon>Arthropoda</taxon>
        <taxon>Hexapoda</taxon>
        <taxon>Insecta</taxon>
        <taxon>Pterygota</taxon>
        <taxon>Neoptera</taxon>
        <taxon>Endopterygota</taxon>
        <taxon>Diptera</taxon>
        <taxon>Brachycera</taxon>
        <taxon>Muscomorpha</taxon>
        <taxon>Ephydroidea</taxon>
        <taxon>Drosophilidae</taxon>
        <taxon>Drosophila</taxon>
    </lineage>
</organism>
<dbReference type="OMA" id="KTTVHHA"/>
<dbReference type="STRING" id="30019.A0A0M3QYC3"/>
<reference evidence="4 5" key="1">
    <citation type="submission" date="2015-08" db="EMBL/GenBank/DDBJ databases">
        <title>Ancestral chromatin configuration constrains chromatin evolution on differentiating sex chromosomes in Drosophila.</title>
        <authorList>
            <person name="Zhou Q."/>
            <person name="Bachtrog D."/>
        </authorList>
    </citation>
    <scope>NUCLEOTIDE SEQUENCE [LARGE SCALE GENOMIC DNA]</scope>
    <source>
        <tissue evidence="4">Whole larvae</tissue>
    </source>
</reference>
<dbReference type="PROSITE" id="PS51155">
    <property type="entry name" value="CHIT_BIND_RR_2"/>
    <property type="match status" value="1"/>
</dbReference>
<protein>
    <submittedName>
        <fullName evidence="4">Edg84A</fullName>
    </submittedName>
</protein>
<dbReference type="AlphaFoldDB" id="A0A0M3QYC3"/>
<evidence type="ECO:0000313" key="5">
    <source>
        <dbReference type="Proteomes" id="UP000494163"/>
    </source>
</evidence>
<dbReference type="PANTHER" id="PTHR12236">
    <property type="entry name" value="STRUCTURAL CONTITUENT OF CUTICLE"/>
    <property type="match status" value="1"/>
</dbReference>
<dbReference type="PRINTS" id="PR00947">
    <property type="entry name" value="CUTICLE"/>
</dbReference>
<sequence>IHLKVIIFVALFAVASAGLLPAKSSQEEPFDDHPRYSFGYDVQDAVTGDVKSQMETRDGDVVQGQYSLNDADGFRRIVDYSSDAEHGFNAVVRREPLTGVAPIGTTTSKLVKPIVLAPAPKPQPLQPAVVVRRFEAPTLIHHAPVAHVLHAAPAPTIVSHHVPSLLKSPIHVAHPQTISYVF</sequence>
<keyword evidence="3" id="KW-0732">Signal</keyword>
<name>A0A0M3QYC3_DROBS</name>
<evidence type="ECO:0000256" key="3">
    <source>
        <dbReference type="SAM" id="SignalP"/>
    </source>
</evidence>
<keyword evidence="1 2" id="KW-0193">Cuticle</keyword>
<dbReference type="Proteomes" id="UP000494163">
    <property type="component" value="Chromosome 3R"/>
</dbReference>
<dbReference type="InterPro" id="IPR051217">
    <property type="entry name" value="Insect_Cuticle_Struc_Prot"/>
</dbReference>
<dbReference type="GO" id="GO:0005615">
    <property type="term" value="C:extracellular space"/>
    <property type="evidence" value="ECO:0007669"/>
    <property type="project" value="TreeGrafter"/>
</dbReference>
<gene>
    <name evidence="4" type="ORF">Dbus_chr3Rg2119</name>
</gene>
<feature type="non-terminal residue" evidence="4">
    <location>
        <position position="182"/>
    </location>
</feature>
<dbReference type="GO" id="GO:0042302">
    <property type="term" value="F:structural constituent of cuticle"/>
    <property type="evidence" value="ECO:0007669"/>
    <property type="project" value="UniProtKB-UniRule"/>
</dbReference>
<dbReference type="InterPro" id="IPR000618">
    <property type="entry name" value="Insect_cuticle"/>
</dbReference>
<evidence type="ECO:0000256" key="1">
    <source>
        <dbReference type="ARBA" id="ARBA00022460"/>
    </source>
</evidence>
<dbReference type="EMBL" id="CP012526">
    <property type="protein sequence ID" value="ALC47369.1"/>
    <property type="molecule type" value="Genomic_DNA"/>
</dbReference>